<sequence>MRDLNMDLRVVRTKALIVDALTELIEEKGFESITVKDITTRANINRGTFYLHYQDKYDLMTKCQQEIMYNMASIVKKGVVNILAKGEPIPSTTPPFSFTISVFEYLHQHRRVMKAMLGTKGDPSFQTTLKNFMWKELFESHEDLLIKQGSLRVPVDYLSSYIASAHLGVIQQWLQDDGRESPSEMAEILSTMTINGPFFAAGLKN</sequence>
<dbReference type="PANTHER" id="PTHR43479">
    <property type="entry name" value="ACREF/ENVCD OPERON REPRESSOR-RELATED"/>
    <property type="match status" value="1"/>
</dbReference>
<evidence type="ECO:0000259" key="4">
    <source>
        <dbReference type="PROSITE" id="PS50977"/>
    </source>
</evidence>
<reference evidence="5 6" key="1">
    <citation type="submission" date="2016-10" db="EMBL/GenBank/DDBJ databases">
        <authorList>
            <person name="Varghese N."/>
            <person name="Submissions S."/>
        </authorList>
    </citation>
    <scope>NUCLEOTIDE SEQUENCE [LARGE SCALE GENOMIC DNA]</scope>
    <source>
        <strain evidence="5 6">DSM 13796</strain>
    </source>
</reference>
<dbReference type="InterPro" id="IPR001647">
    <property type="entry name" value="HTH_TetR"/>
</dbReference>
<evidence type="ECO:0000256" key="1">
    <source>
        <dbReference type="ARBA" id="ARBA00022491"/>
    </source>
</evidence>
<organism evidence="5 6">
    <name type="scientific">Priestia endophytica DSM 13796</name>
    <dbReference type="NCBI Taxonomy" id="1121089"/>
    <lineage>
        <taxon>Bacteria</taxon>
        <taxon>Bacillati</taxon>
        <taxon>Bacillota</taxon>
        <taxon>Bacilli</taxon>
        <taxon>Bacillales</taxon>
        <taxon>Bacillaceae</taxon>
        <taxon>Priestia</taxon>
    </lineage>
</organism>
<keyword evidence="1" id="KW-0678">Repressor</keyword>
<dbReference type="InterPro" id="IPR039532">
    <property type="entry name" value="TetR_C_Firmicutes"/>
</dbReference>
<dbReference type="SUPFAM" id="SSF46689">
    <property type="entry name" value="Homeodomain-like"/>
    <property type="match status" value="1"/>
</dbReference>
<dbReference type="PANTHER" id="PTHR43479:SF7">
    <property type="entry name" value="TETR-FAMILY TRANSCRIPTIONAL REGULATOR"/>
    <property type="match status" value="1"/>
</dbReference>
<keyword evidence="2 3" id="KW-0238">DNA-binding</keyword>
<dbReference type="GeneID" id="93712777"/>
<comment type="caution">
    <text evidence="5">The sequence shown here is derived from an EMBL/GenBank/DDBJ whole genome shotgun (WGS) entry which is preliminary data.</text>
</comment>
<proteinExistence type="predicted"/>
<name>A0A1I6BUP8_9BACI</name>
<evidence type="ECO:0000313" key="5">
    <source>
        <dbReference type="EMBL" id="SFQ84577.1"/>
    </source>
</evidence>
<dbReference type="EMBL" id="FOXX01000014">
    <property type="protein sequence ID" value="SFQ84577.1"/>
    <property type="molecule type" value="Genomic_DNA"/>
</dbReference>
<protein>
    <submittedName>
        <fullName evidence="5">Transcriptional regulator, TetR family</fullName>
    </submittedName>
</protein>
<gene>
    <name evidence="5" type="ORF">SAMN02745910_04220</name>
</gene>
<feature type="domain" description="HTH tetR-type" evidence="4">
    <location>
        <begin position="11"/>
        <end position="71"/>
    </location>
</feature>
<dbReference type="Pfam" id="PF14278">
    <property type="entry name" value="TetR_C_8"/>
    <property type="match status" value="1"/>
</dbReference>
<dbReference type="Pfam" id="PF00440">
    <property type="entry name" value="TetR_N"/>
    <property type="match status" value="1"/>
</dbReference>
<feature type="DNA-binding region" description="H-T-H motif" evidence="3">
    <location>
        <begin position="34"/>
        <end position="53"/>
    </location>
</feature>
<evidence type="ECO:0000256" key="2">
    <source>
        <dbReference type="ARBA" id="ARBA00023125"/>
    </source>
</evidence>
<dbReference type="InterPro" id="IPR050624">
    <property type="entry name" value="HTH-type_Tx_Regulator"/>
</dbReference>
<dbReference type="PROSITE" id="PS50977">
    <property type="entry name" value="HTH_TETR_2"/>
    <property type="match status" value="1"/>
</dbReference>
<evidence type="ECO:0000256" key="3">
    <source>
        <dbReference type="PROSITE-ProRule" id="PRU00335"/>
    </source>
</evidence>
<accession>A0A1I6BUP8</accession>
<dbReference type="RefSeq" id="WP_061804085.1">
    <property type="nucleotide sequence ID" value="NZ_FOXX01000014.1"/>
</dbReference>
<evidence type="ECO:0000313" key="6">
    <source>
        <dbReference type="Proteomes" id="UP000182762"/>
    </source>
</evidence>
<keyword evidence="6" id="KW-1185">Reference proteome</keyword>
<dbReference type="Proteomes" id="UP000182762">
    <property type="component" value="Unassembled WGS sequence"/>
</dbReference>
<dbReference type="PRINTS" id="PR00455">
    <property type="entry name" value="HTHTETR"/>
</dbReference>
<dbReference type="Gene3D" id="1.10.357.10">
    <property type="entry name" value="Tetracycline Repressor, domain 2"/>
    <property type="match status" value="1"/>
</dbReference>
<dbReference type="InterPro" id="IPR009057">
    <property type="entry name" value="Homeodomain-like_sf"/>
</dbReference>